<evidence type="ECO:0000259" key="14">
    <source>
        <dbReference type="PROSITE" id="PS50112"/>
    </source>
</evidence>
<evidence type="ECO:0000256" key="12">
    <source>
        <dbReference type="SAM" id="Phobius"/>
    </source>
</evidence>
<dbReference type="GO" id="GO:0009927">
    <property type="term" value="F:histidine phosphotransfer kinase activity"/>
    <property type="evidence" value="ECO:0007669"/>
    <property type="project" value="TreeGrafter"/>
</dbReference>
<dbReference type="InterPro" id="IPR035965">
    <property type="entry name" value="PAS-like_dom_sf"/>
</dbReference>
<dbReference type="InterPro" id="IPR005467">
    <property type="entry name" value="His_kinase_dom"/>
</dbReference>
<comment type="catalytic activity">
    <reaction evidence="1">
        <text>ATP + protein L-histidine = ADP + protein N-phospho-L-histidine.</text>
        <dbReference type="EC" id="2.7.13.3"/>
    </reaction>
</comment>
<dbReference type="GO" id="GO:0005524">
    <property type="term" value="F:ATP binding"/>
    <property type="evidence" value="ECO:0007669"/>
    <property type="project" value="UniProtKB-KW"/>
</dbReference>
<dbReference type="EMBL" id="MLJW01000052">
    <property type="protein sequence ID" value="OIR05175.1"/>
    <property type="molecule type" value="Genomic_DNA"/>
</dbReference>
<organism evidence="16">
    <name type="scientific">mine drainage metagenome</name>
    <dbReference type="NCBI Taxonomy" id="410659"/>
    <lineage>
        <taxon>unclassified sequences</taxon>
        <taxon>metagenomes</taxon>
        <taxon>ecological metagenomes</taxon>
    </lineage>
</organism>
<dbReference type="CDD" id="cd00130">
    <property type="entry name" value="PAS"/>
    <property type="match status" value="1"/>
</dbReference>
<dbReference type="Pfam" id="PF13426">
    <property type="entry name" value="PAS_9"/>
    <property type="match status" value="1"/>
</dbReference>
<evidence type="ECO:0000256" key="7">
    <source>
        <dbReference type="ARBA" id="ARBA00022777"/>
    </source>
</evidence>
<evidence type="ECO:0000313" key="16">
    <source>
        <dbReference type="EMBL" id="OIR05175.1"/>
    </source>
</evidence>
<dbReference type="PROSITE" id="PS50109">
    <property type="entry name" value="HIS_KIN"/>
    <property type="match status" value="1"/>
</dbReference>
<keyword evidence="6" id="KW-0547">Nucleotide-binding</keyword>
<dbReference type="Gene3D" id="3.30.565.10">
    <property type="entry name" value="Histidine kinase-like ATPase, C-terminal domain"/>
    <property type="match status" value="1"/>
</dbReference>
<comment type="caution">
    <text evidence="16">The sequence shown here is derived from an EMBL/GenBank/DDBJ whole genome shotgun (WGS) entry which is preliminary data.</text>
</comment>
<keyword evidence="12" id="KW-0812">Transmembrane</keyword>
<feature type="domain" description="PAC" evidence="15">
    <location>
        <begin position="451"/>
        <end position="501"/>
    </location>
</feature>
<evidence type="ECO:0000259" key="15">
    <source>
        <dbReference type="PROSITE" id="PS50113"/>
    </source>
</evidence>
<dbReference type="PRINTS" id="PR00344">
    <property type="entry name" value="BCTRLSENSOR"/>
</dbReference>
<evidence type="ECO:0000256" key="6">
    <source>
        <dbReference type="ARBA" id="ARBA00022741"/>
    </source>
</evidence>
<feature type="domain" description="Histidine kinase" evidence="13">
    <location>
        <begin position="537"/>
        <end position="766"/>
    </location>
</feature>
<dbReference type="EC" id="2.7.13.3" evidence="3"/>
<dbReference type="Pfam" id="PF00512">
    <property type="entry name" value="HisKA"/>
    <property type="match status" value="1"/>
</dbReference>
<dbReference type="FunFam" id="3.30.565.10:FF:000010">
    <property type="entry name" value="Sensor histidine kinase RcsC"/>
    <property type="match status" value="1"/>
</dbReference>
<dbReference type="InterPro" id="IPR029016">
    <property type="entry name" value="GAF-like_dom_sf"/>
</dbReference>
<dbReference type="PROSITE" id="PS50113">
    <property type="entry name" value="PAC"/>
    <property type="match status" value="1"/>
</dbReference>
<dbReference type="GO" id="GO:0005886">
    <property type="term" value="C:plasma membrane"/>
    <property type="evidence" value="ECO:0007669"/>
    <property type="project" value="TreeGrafter"/>
</dbReference>
<evidence type="ECO:0000256" key="11">
    <source>
        <dbReference type="ARBA" id="ARBA00023306"/>
    </source>
</evidence>
<dbReference type="SUPFAM" id="SSF55874">
    <property type="entry name" value="ATPase domain of HSP90 chaperone/DNA topoisomerase II/histidine kinase"/>
    <property type="match status" value="1"/>
</dbReference>
<feature type="domain" description="PAS" evidence="14">
    <location>
        <begin position="386"/>
        <end position="449"/>
    </location>
</feature>
<dbReference type="FunFam" id="1.10.287.130:FF:000038">
    <property type="entry name" value="Sensory transduction histidine kinase"/>
    <property type="match status" value="1"/>
</dbReference>
<keyword evidence="4" id="KW-0597">Phosphoprotein</keyword>
<dbReference type="PANTHER" id="PTHR43047">
    <property type="entry name" value="TWO-COMPONENT HISTIDINE PROTEIN KINASE"/>
    <property type="match status" value="1"/>
</dbReference>
<dbReference type="InterPro" id="IPR036890">
    <property type="entry name" value="HATPase_C_sf"/>
</dbReference>
<keyword evidence="7" id="KW-0418">Kinase</keyword>
<dbReference type="SMART" id="SM00387">
    <property type="entry name" value="HATPase_c"/>
    <property type="match status" value="1"/>
</dbReference>
<dbReference type="Gene3D" id="3.30.450.40">
    <property type="match status" value="1"/>
</dbReference>
<dbReference type="SMART" id="SM00388">
    <property type="entry name" value="HisKA"/>
    <property type="match status" value="1"/>
</dbReference>
<dbReference type="InterPro" id="IPR013656">
    <property type="entry name" value="PAS_4"/>
</dbReference>
<gene>
    <name evidence="16" type="primary">pleC_2</name>
    <name evidence="16" type="ORF">GALL_127330</name>
</gene>
<dbReference type="CDD" id="cd16922">
    <property type="entry name" value="HATPase_EvgS-ArcB-TorS-like"/>
    <property type="match status" value="1"/>
</dbReference>
<dbReference type="CDD" id="cd00082">
    <property type="entry name" value="HisKA"/>
    <property type="match status" value="1"/>
</dbReference>
<dbReference type="InterPro" id="IPR003661">
    <property type="entry name" value="HisK_dim/P_dom"/>
</dbReference>
<evidence type="ECO:0000256" key="10">
    <source>
        <dbReference type="ARBA" id="ARBA00023136"/>
    </source>
</evidence>
<dbReference type="SUPFAM" id="SSF55781">
    <property type="entry name" value="GAF domain-like"/>
    <property type="match status" value="1"/>
</dbReference>
<dbReference type="InterPro" id="IPR000700">
    <property type="entry name" value="PAS-assoc_C"/>
</dbReference>
<evidence type="ECO:0000256" key="5">
    <source>
        <dbReference type="ARBA" id="ARBA00022679"/>
    </source>
</evidence>
<dbReference type="InterPro" id="IPR003594">
    <property type="entry name" value="HATPase_dom"/>
</dbReference>
<dbReference type="SUPFAM" id="SSF47384">
    <property type="entry name" value="Homodimeric domain of signal transducing histidine kinase"/>
    <property type="match status" value="1"/>
</dbReference>
<dbReference type="NCBIfam" id="TIGR00229">
    <property type="entry name" value="sensory_box"/>
    <property type="match status" value="1"/>
</dbReference>
<accession>A0A1J5SA12</accession>
<dbReference type="PROSITE" id="PS50112">
    <property type="entry name" value="PAS"/>
    <property type="match status" value="1"/>
</dbReference>
<reference evidence="16" key="1">
    <citation type="submission" date="2016-10" db="EMBL/GenBank/DDBJ databases">
        <title>Sequence of Gallionella enrichment culture.</title>
        <authorList>
            <person name="Poehlein A."/>
            <person name="Muehling M."/>
            <person name="Daniel R."/>
        </authorList>
    </citation>
    <scope>NUCLEOTIDE SEQUENCE</scope>
</reference>
<dbReference type="AlphaFoldDB" id="A0A1J5SA12"/>
<dbReference type="Pfam" id="PF13185">
    <property type="entry name" value="GAF_2"/>
    <property type="match status" value="1"/>
</dbReference>
<dbReference type="Gene3D" id="1.10.287.130">
    <property type="match status" value="1"/>
</dbReference>
<dbReference type="GO" id="GO:0000155">
    <property type="term" value="F:phosphorelay sensor kinase activity"/>
    <property type="evidence" value="ECO:0007669"/>
    <property type="project" value="InterPro"/>
</dbReference>
<evidence type="ECO:0000256" key="4">
    <source>
        <dbReference type="ARBA" id="ARBA00022553"/>
    </source>
</evidence>
<evidence type="ECO:0000256" key="8">
    <source>
        <dbReference type="ARBA" id="ARBA00022840"/>
    </source>
</evidence>
<dbReference type="PANTHER" id="PTHR43047:SF63">
    <property type="entry name" value="HISTIDINE KINASE"/>
    <property type="match status" value="1"/>
</dbReference>
<keyword evidence="11" id="KW-0131">Cell cycle</keyword>
<sequence>MNTTTPSPSKSSARSRPLGLTLAATAGGYALAWIAAAELCARIAPVAPRARDFLEGGAAPVFWTGAVVIVAAAAAWHLARAARRSPAPMRGVAGLTALPSGEAVLVVDEVGLVAALNESAERMFGCAGEAGVGRRLTSFLDGSLEQPGGGLVRADGFRDDGAVFPAEVSVSQLGGGLRMVVVRDIARRIAHEVEIERLRRLYAALSQINQAIVMTHDRDELFSRVCQVLSEYGGFRMAWIGWHDPDSHALCPVASWGDREGYLKQVTIYVDERPEGQGPTGIAFREDRPYVCNDLLEDPATLPFRVHSLRQGFRSSAAFPIRIQGVPVATLTVYADEAGCFQDREVAILTEAAFDISFALDAIKVEGERRTAEAAARSEKLFSDSIIESMPGILYFYDEQGRFLRWNRNFEEVSGYTASEIGRMHPLDFFAEADRGALVERISQVFDRGESSVEAPFLSKDGRRTPYYFTGRRLDYQGRRCLVGVGIDISERKRAEAALRELASTLEHRVAERTAELEAALVRAEAADRLKSSFLATMSHELRTPLNSIIGFTGIVLRGMAGPLNPEQAKQLSMVRASARHLLELINDVLDLSKIEAGQLTVHSEPFDLPASIERTTALVKPLAEKKGLGLSVAVRPGVGEIVSDRRRVEQILLNLLNNAVKFTQAGEVSLSAELVPGARNGTGGPAHDAVRLRVADTGIGIKPEDLEALFKPFRQIDTGLSREHEGTGLGLAICRRLAGLLGGEISVESQWSRGSVFTVDLPLKHRIDP</sequence>
<dbReference type="Pfam" id="PF02518">
    <property type="entry name" value="HATPase_c"/>
    <property type="match status" value="1"/>
</dbReference>
<dbReference type="InterPro" id="IPR036097">
    <property type="entry name" value="HisK_dim/P_sf"/>
</dbReference>
<dbReference type="Pfam" id="PF08448">
    <property type="entry name" value="PAS_4"/>
    <property type="match status" value="1"/>
</dbReference>
<dbReference type="InterPro" id="IPR000014">
    <property type="entry name" value="PAS"/>
</dbReference>
<name>A0A1J5SA12_9ZZZZ</name>
<dbReference type="SMART" id="SM00065">
    <property type="entry name" value="GAF"/>
    <property type="match status" value="1"/>
</dbReference>
<dbReference type="SUPFAM" id="SSF55785">
    <property type="entry name" value="PYP-like sensor domain (PAS domain)"/>
    <property type="match status" value="2"/>
</dbReference>
<evidence type="ECO:0000256" key="3">
    <source>
        <dbReference type="ARBA" id="ARBA00012438"/>
    </source>
</evidence>
<dbReference type="InterPro" id="IPR004358">
    <property type="entry name" value="Sig_transdc_His_kin-like_C"/>
</dbReference>
<keyword evidence="5 16" id="KW-0808">Transferase</keyword>
<evidence type="ECO:0000256" key="2">
    <source>
        <dbReference type="ARBA" id="ARBA00004370"/>
    </source>
</evidence>
<keyword evidence="8" id="KW-0067">ATP-binding</keyword>
<keyword evidence="9" id="KW-0902">Two-component regulatory system</keyword>
<feature type="transmembrane region" description="Helical" evidence="12">
    <location>
        <begin position="61"/>
        <end position="79"/>
    </location>
</feature>
<evidence type="ECO:0000259" key="13">
    <source>
        <dbReference type="PROSITE" id="PS50109"/>
    </source>
</evidence>
<protein>
    <recommendedName>
        <fullName evidence="3">histidine kinase</fullName>
        <ecNumber evidence="3">2.7.13.3</ecNumber>
    </recommendedName>
</protein>
<dbReference type="SMART" id="SM00091">
    <property type="entry name" value="PAS"/>
    <property type="match status" value="2"/>
</dbReference>
<keyword evidence="10 12" id="KW-0472">Membrane</keyword>
<keyword evidence="12" id="KW-1133">Transmembrane helix</keyword>
<evidence type="ECO:0000256" key="1">
    <source>
        <dbReference type="ARBA" id="ARBA00000085"/>
    </source>
</evidence>
<proteinExistence type="predicted"/>
<evidence type="ECO:0000256" key="9">
    <source>
        <dbReference type="ARBA" id="ARBA00023012"/>
    </source>
</evidence>
<dbReference type="InterPro" id="IPR003018">
    <property type="entry name" value="GAF"/>
</dbReference>
<comment type="subcellular location">
    <subcellularLocation>
        <location evidence="2">Membrane</location>
    </subcellularLocation>
</comment>
<dbReference type="Gene3D" id="3.30.450.20">
    <property type="entry name" value="PAS domain"/>
    <property type="match status" value="2"/>
</dbReference>